<feature type="transmembrane region" description="Helical" evidence="8">
    <location>
        <begin position="218"/>
        <end position="236"/>
    </location>
</feature>
<dbReference type="PANTHER" id="PTHR31686:SF1">
    <property type="entry name" value="SULFITE EFFLUX PUMP SSU1"/>
    <property type="match status" value="1"/>
</dbReference>
<keyword evidence="10" id="KW-1185">Reference proteome</keyword>
<evidence type="ECO:0000256" key="1">
    <source>
        <dbReference type="ARBA" id="ARBA00004651"/>
    </source>
</evidence>
<feature type="transmembrane region" description="Helical" evidence="8">
    <location>
        <begin position="152"/>
        <end position="170"/>
    </location>
</feature>
<name>A0ABU3J380_9ACTN</name>
<accession>A0ABU3J380</accession>
<organism evidence="9 10">
    <name type="scientific">Streptomyces thermocarboxydus</name>
    <dbReference type="NCBI Taxonomy" id="59299"/>
    <lineage>
        <taxon>Bacteria</taxon>
        <taxon>Bacillati</taxon>
        <taxon>Actinomycetota</taxon>
        <taxon>Actinomycetes</taxon>
        <taxon>Kitasatosporales</taxon>
        <taxon>Streptomycetaceae</taxon>
        <taxon>Streptomyces</taxon>
    </lineage>
</organism>
<dbReference type="InterPro" id="IPR004695">
    <property type="entry name" value="SLAC1/Mae1/Ssu1/TehA"/>
</dbReference>
<feature type="transmembrane region" description="Helical" evidence="8">
    <location>
        <begin position="23"/>
        <end position="42"/>
    </location>
</feature>
<reference evidence="9 10" key="1">
    <citation type="submission" date="2023-05" db="EMBL/GenBank/DDBJ databases">
        <title>Streptomyces fuscus sp. nov., a brown-black pigment producing actinomyces isolated from dry sand of Sea duck farm.</title>
        <authorList>
            <person name="Xie J."/>
            <person name="Shen N."/>
        </authorList>
    </citation>
    <scope>NUCLEOTIDE SEQUENCE [LARGE SCALE GENOMIC DNA]</scope>
    <source>
        <strain evidence="9 10">CGMCC 4.1883</strain>
    </source>
</reference>
<evidence type="ECO:0000256" key="5">
    <source>
        <dbReference type="ARBA" id="ARBA00022692"/>
    </source>
</evidence>
<evidence type="ECO:0000256" key="8">
    <source>
        <dbReference type="SAM" id="Phobius"/>
    </source>
</evidence>
<dbReference type="RefSeq" id="WP_136237955.1">
    <property type="nucleotide sequence ID" value="NZ_BAAAGV010000007.1"/>
</dbReference>
<keyword evidence="3" id="KW-0813">Transport</keyword>
<feature type="transmembrane region" description="Helical" evidence="8">
    <location>
        <begin position="177"/>
        <end position="206"/>
    </location>
</feature>
<keyword evidence="7 8" id="KW-0472">Membrane</keyword>
<keyword evidence="5 8" id="KW-0812">Transmembrane</keyword>
<evidence type="ECO:0000256" key="6">
    <source>
        <dbReference type="ARBA" id="ARBA00022989"/>
    </source>
</evidence>
<dbReference type="Gene3D" id="1.50.10.150">
    <property type="entry name" value="Voltage-dependent anion channel"/>
    <property type="match status" value="1"/>
</dbReference>
<sequence length="355" mass="37685">MIAVSGGRPGRWRRTVAGAAQDLNPGAFAFVMATGIVSTALAEHGATAPSAVLLWIAAAGYAVLWAGYLWRLVFRWQDVRTDLAGPRGFAFLTIVASSDVLAGRLAVDRHYVAAAALTVVGATGWLVLGYGVPMLLISSGRGVSLRQVNGTWFIWVVGTQSVVVATAALAPHTWGRALAVLASVCWAVGLVQYLLVAALALARLLLEPVEPTELVPPYWVFMGAAAISVLAGARLLRIPAADTLLPGMFVLGVSAVAWSFCTWLIPLLLALGVWRHVLHRVPLHYETSLWSMVFPVGMYGVASRELGEAAGWDWMAATGAGEAWVALAVWSAVFAGMLASPLTALQHSRNRGQQK</sequence>
<dbReference type="InterPro" id="IPR038665">
    <property type="entry name" value="Voltage-dep_anion_channel_sf"/>
</dbReference>
<evidence type="ECO:0000256" key="2">
    <source>
        <dbReference type="ARBA" id="ARBA00008566"/>
    </source>
</evidence>
<comment type="caution">
    <text evidence="9">The sequence shown here is derived from an EMBL/GenBank/DDBJ whole genome shotgun (WGS) entry which is preliminary data.</text>
</comment>
<evidence type="ECO:0000313" key="9">
    <source>
        <dbReference type="EMBL" id="MDT6969529.1"/>
    </source>
</evidence>
<evidence type="ECO:0000256" key="4">
    <source>
        <dbReference type="ARBA" id="ARBA00022475"/>
    </source>
</evidence>
<comment type="similarity">
    <text evidence="2">Belongs to the tellurite-resistance/dicarboxylate transporter (TDT) family.</text>
</comment>
<gene>
    <name evidence="9" type="ORF">QNO05_06625</name>
</gene>
<comment type="subcellular location">
    <subcellularLocation>
        <location evidence="1">Cell membrane</location>
        <topology evidence="1">Multi-pass membrane protein</topology>
    </subcellularLocation>
</comment>
<dbReference type="Proteomes" id="UP001257895">
    <property type="component" value="Unassembled WGS sequence"/>
</dbReference>
<evidence type="ECO:0000256" key="7">
    <source>
        <dbReference type="ARBA" id="ARBA00023136"/>
    </source>
</evidence>
<dbReference type="Pfam" id="PF03595">
    <property type="entry name" value="SLAC1"/>
    <property type="match status" value="1"/>
</dbReference>
<keyword evidence="4" id="KW-1003">Cell membrane</keyword>
<dbReference type="PANTHER" id="PTHR31686">
    <property type="match status" value="1"/>
</dbReference>
<feature type="transmembrane region" description="Helical" evidence="8">
    <location>
        <begin position="248"/>
        <end position="274"/>
    </location>
</feature>
<dbReference type="EMBL" id="JASKMB010000004">
    <property type="protein sequence ID" value="MDT6969529.1"/>
    <property type="molecule type" value="Genomic_DNA"/>
</dbReference>
<protein>
    <submittedName>
        <fullName evidence="9">Tellurite resistance/C4-dicarboxylate transporter family protein</fullName>
    </submittedName>
</protein>
<dbReference type="InterPro" id="IPR051629">
    <property type="entry name" value="Sulfite_efflux_TDT"/>
</dbReference>
<dbReference type="CDD" id="cd09319">
    <property type="entry name" value="TDT_like_1"/>
    <property type="match status" value="1"/>
</dbReference>
<feature type="transmembrane region" description="Helical" evidence="8">
    <location>
        <begin position="48"/>
        <end position="70"/>
    </location>
</feature>
<feature type="transmembrane region" description="Helical" evidence="8">
    <location>
        <begin position="111"/>
        <end position="132"/>
    </location>
</feature>
<evidence type="ECO:0000256" key="3">
    <source>
        <dbReference type="ARBA" id="ARBA00022448"/>
    </source>
</evidence>
<proteinExistence type="inferred from homology"/>
<evidence type="ECO:0000313" key="10">
    <source>
        <dbReference type="Proteomes" id="UP001257895"/>
    </source>
</evidence>
<feature type="transmembrane region" description="Helical" evidence="8">
    <location>
        <begin position="323"/>
        <end position="345"/>
    </location>
</feature>
<keyword evidence="6 8" id="KW-1133">Transmembrane helix</keyword>